<comment type="caution">
    <text evidence="7">The sequence shown here is derived from an EMBL/GenBank/DDBJ whole genome shotgun (WGS) entry which is preliminary data.</text>
</comment>
<proteinExistence type="inferred from homology"/>
<sequence length="378" mass="41652">MKSLLIIIDGLGDDKISALGNKSPFDYAHHVNIDNIAADGVRGSLSVCERDFTPESLKCILRLLGVKSDDFPTNRAYLELLAERRDISDQQMVLRCNLVSVDKTGELLSFNGEGLTLKAMQEAAGQLGELSGDIDFVHLSGYRNLLIAAKNTKLLGQVIVKPPHESVGENINDLLSDLKEVSPNLQNFLAKAQANLKNFAKNGEHYELYPWGVSERTTMQSFSQRHGGLKSAVICSAEVVRGIATSLNMECPKLLHATGEIDTDLQEKAVATIKMLKTNDFVMTHFNGTDEAAHRKNYCEKASFITKIDKEFFPVLLKNIEEPTKVFICGDHGTSSLTGKHLARPVPFVAGIIAGSGVIKPIEKYQDIWSFLYERGSK</sequence>
<gene>
    <name evidence="7" type="ORF">SDC9_12762</name>
</gene>
<dbReference type="SUPFAM" id="SSF53649">
    <property type="entry name" value="Alkaline phosphatase-like"/>
    <property type="match status" value="1"/>
</dbReference>
<dbReference type="GO" id="GO:0046872">
    <property type="term" value="F:metal ion binding"/>
    <property type="evidence" value="ECO:0007669"/>
    <property type="project" value="InterPro"/>
</dbReference>
<reference evidence="7" key="1">
    <citation type="submission" date="2019-08" db="EMBL/GenBank/DDBJ databases">
        <authorList>
            <person name="Kucharzyk K."/>
            <person name="Murdoch R.W."/>
            <person name="Higgins S."/>
            <person name="Loffler F."/>
        </authorList>
    </citation>
    <scope>NUCLEOTIDE SEQUENCE</scope>
</reference>
<comment type="pathway">
    <text evidence="3">Carbohydrate degradation.</text>
</comment>
<evidence type="ECO:0000256" key="5">
    <source>
        <dbReference type="ARBA" id="ARBA00023152"/>
    </source>
</evidence>
<comment type="function">
    <text evidence="2">Catalyzes the interconversion of 2-phosphoglycerate and 3-phosphoglycerate.</text>
</comment>
<dbReference type="InterPro" id="IPR006124">
    <property type="entry name" value="Metalloenzyme"/>
</dbReference>
<protein>
    <recommendedName>
        <fullName evidence="6">Metalloenzyme domain-containing protein</fullName>
    </recommendedName>
</protein>
<comment type="similarity">
    <text evidence="4">Belongs to the BPG-independent phosphoglycerate mutase family. A-PGAM subfamily.</text>
</comment>
<dbReference type="PANTHER" id="PTHR31209">
    <property type="entry name" value="COFACTOR-INDEPENDENT PHOSPHOGLYCERATE MUTASE"/>
    <property type="match status" value="1"/>
</dbReference>
<dbReference type="PANTHER" id="PTHR31209:SF4">
    <property type="entry name" value="2,3-BISPHOSPHOGLYCERATE-INDEPENDENT PHOSPHOGLYCERATE MUTASE"/>
    <property type="match status" value="1"/>
</dbReference>
<accession>A0A644TL72</accession>
<evidence type="ECO:0000256" key="3">
    <source>
        <dbReference type="ARBA" id="ARBA00004921"/>
    </source>
</evidence>
<evidence type="ECO:0000256" key="4">
    <source>
        <dbReference type="ARBA" id="ARBA00005524"/>
    </source>
</evidence>
<dbReference type="EMBL" id="VSSQ01000035">
    <property type="protein sequence ID" value="MPL67072.1"/>
    <property type="molecule type" value="Genomic_DNA"/>
</dbReference>
<organism evidence="7">
    <name type="scientific">bioreactor metagenome</name>
    <dbReference type="NCBI Taxonomy" id="1076179"/>
    <lineage>
        <taxon>unclassified sequences</taxon>
        <taxon>metagenomes</taxon>
        <taxon>ecological metagenomes</taxon>
    </lineage>
</organism>
<keyword evidence="5" id="KW-0324">Glycolysis</keyword>
<dbReference type="Gene3D" id="3.40.720.10">
    <property type="entry name" value="Alkaline Phosphatase, subunit A"/>
    <property type="match status" value="2"/>
</dbReference>
<dbReference type="Pfam" id="PF01676">
    <property type="entry name" value="Metalloenzyme"/>
    <property type="match status" value="1"/>
</dbReference>
<dbReference type="GO" id="GO:0004619">
    <property type="term" value="F:phosphoglycerate mutase activity"/>
    <property type="evidence" value="ECO:0007669"/>
    <property type="project" value="UniProtKB-EC"/>
</dbReference>
<dbReference type="GO" id="GO:0006096">
    <property type="term" value="P:glycolytic process"/>
    <property type="evidence" value="ECO:0007669"/>
    <property type="project" value="UniProtKB-KW"/>
</dbReference>
<feature type="domain" description="Metalloenzyme" evidence="6">
    <location>
        <begin position="1"/>
        <end position="350"/>
    </location>
</feature>
<comment type="catalytic activity">
    <reaction evidence="1">
        <text>(2R)-2-phosphoglycerate = (2R)-3-phosphoglycerate</text>
        <dbReference type="Rhea" id="RHEA:15901"/>
        <dbReference type="ChEBI" id="CHEBI:58272"/>
        <dbReference type="ChEBI" id="CHEBI:58289"/>
        <dbReference type="EC" id="5.4.2.12"/>
    </reaction>
</comment>
<dbReference type="AlphaFoldDB" id="A0A644TL72"/>
<name>A0A644TL72_9ZZZZ</name>
<evidence type="ECO:0000256" key="1">
    <source>
        <dbReference type="ARBA" id="ARBA00000370"/>
    </source>
</evidence>
<evidence type="ECO:0000256" key="2">
    <source>
        <dbReference type="ARBA" id="ARBA00002315"/>
    </source>
</evidence>
<evidence type="ECO:0000259" key="6">
    <source>
        <dbReference type="Pfam" id="PF01676"/>
    </source>
</evidence>
<dbReference type="InterPro" id="IPR017850">
    <property type="entry name" value="Alkaline_phosphatase_core_sf"/>
</dbReference>
<dbReference type="InterPro" id="IPR004456">
    <property type="entry name" value="Pglycerate_mutase_ApgM"/>
</dbReference>
<evidence type="ECO:0000313" key="7">
    <source>
        <dbReference type="EMBL" id="MPL67072.1"/>
    </source>
</evidence>
<dbReference type="Pfam" id="PF10143">
    <property type="entry name" value="PhosphMutase"/>
    <property type="match status" value="1"/>
</dbReference>